<dbReference type="InterPro" id="IPR008979">
    <property type="entry name" value="Galactose-bd-like_sf"/>
</dbReference>
<dbReference type="RefSeq" id="WP_205119128.1">
    <property type="nucleotide sequence ID" value="NZ_JAFBCM010000001.1"/>
</dbReference>
<dbReference type="Pfam" id="PF22680">
    <property type="entry name" value="Glyco_hydro_123_N_2"/>
    <property type="match status" value="1"/>
</dbReference>
<dbReference type="InterPro" id="IPR000421">
    <property type="entry name" value="FA58C"/>
</dbReference>
<name>A0ABV7YN00_9ACTN</name>
<dbReference type="Pfam" id="PF13320">
    <property type="entry name" value="GH123_cat"/>
    <property type="match status" value="1"/>
</dbReference>
<comment type="caution">
    <text evidence="3">The sequence shown here is derived from an EMBL/GenBank/DDBJ whole genome shotgun (WGS) entry which is preliminary data.</text>
</comment>
<dbReference type="GO" id="GO:0016787">
    <property type="term" value="F:hydrolase activity"/>
    <property type="evidence" value="ECO:0007669"/>
    <property type="project" value="UniProtKB-KW"/>
</dbReference>
<dbReference type="SUPFAM" id="SSF49785">
    <property type="entry name" value="Galactose-binding domain-like"/>
    <property type="match status" value="2"/>
</dbReference>
<evidence type="ECO:0000313" key="3">
    <source>
        <dbReference type="EMBL" id="MFC3765165.1"/>
    </source>
</evidence>
<dbReference type="InterPro" id="IPR053850">
    <property type="entry name" value="Glyco_hydro_123_N_2"/>
</dbReference>
<feature type="signal peptide" evidence="1">
    <location>
        <begin position="1"/>
        <end position="25"/>
    </location>
</feature>
<sequence length="1020" mass="111703">MRRALVLSLLASALAVIVPSGPTQAAIGQPTDYWTEPSSTNVFKDTLPTRESGRSIGLDTATNEWEGAQIVVRSAVAFRVDGVTFSALARSSGGSIAASNLEYKFVTYQTLNANSMFDSCCSKQPVYPVTRTAPGEFPDNLSNALAYDVPARTTQSIWVNLYVPKGTAAGIYTGTATVRTSRGDLAVPVSVDVRAVELPDSKDGTFDNSLWNTFNGELSWDPGGDNMAASYGLTRFSPKWWELMENVVEQMKRHRHNQLTIPLVGQLMDAGSTRNANGTYTFNWSRFDEVVQFFLDRDAVKRIEGFWVAADTYNYRVNHQDGVREVELINRRANGTQFRDYAPWNTAEADSYIDQFVTSLRGHLEAKGWDDLFWMHIGDEPHSDAEETAYRHILGRVKQNWPSVKVGDAMFAEPWATRLSPLVDVVVPNLLNYGPNAAHYDQLRQDGKDVWIYNCNIPVGNYLNRFIDQPQWHQRMTIWYAYSRGLNGYLHYSMSGWLAPLAQDEVKGDHYIVWPDKPNNTIESSIRWESLRDGIEDYEALALLGRTNPGLAHDLAYALVQSGEKYSPDTGYQARIRRLMLDAAGGRPVVASDLALGRSASASSAVAGSEASKAFDGSASTAWQPSSTGAQWLQVDLGRQVQLDGVRLAWAGAGASSYKLQISYDGVRWTDAFSTSSGGGGDDFVGVNGKARYLRLEVGAAGAAYGLSSFEVAGFALAKVNLAGGRDYSKPAPVSDHLDSGFESSDGLLADDWGDKRQYGYRSSPVSVTFDLGSAQTVDSARVHAYEEYPAYRPDTVVVSTSTDGSTFTQKGWLPRTNDRSGLWYDFEFPPTSARWVRVTFTKTYGGNASALFVDEIEIYQSLRSVASNLAAGVSYAKTPAPSGAYQDTLNGGRESTDGVIAGHHQDAIGWGVNIPVGTTGVVKVDLDLGASKRFELVSVRENFDLSAKYFPDTVRVLTGDSLGALTLRASADVSSGSQWYHLPTGAVTARFVRVEMEKFSVGSLQDWIFVDDIAIYPSG</sequence>
<dbReference type="Gene3D" id="2.60.120.260">
    <property type="entry name" value="Galactose-binding domain-like"/>
    <property type="match status" value="2"/>
</dbReference>
<gene>
    <name evidence="3" type="ORF">ACFOUW_30325</name>
</gene>
<protein>
    <submittedName>
        <fullName evidence="3">Glycoside hydrolase domain-containing protein</fullName>
    </submittedName>
</protein>
<evidence type="ECO:0000259" key="2">
    <source>
        <dbReference type="PROSITE" id="PS50022"/>
    </source>
</evidence>
<feature type="chain" id="PRO_5046831047" evidence="1">
    <location>
        <begin position="26"/>
        <end position="1020"/>
    </location>
</feature>
<keyword evidence="1" id="KW-0732">Signal</keyword>
<organism evidence="3 4">
    <name type="scientific">Tenggerimyces flavus</name>
    <dbReference type="NCBI Taxonomy" id="1708749"/>
    <lineage>
        <taxon>Bacteria</taxon>
        <taxon>Bacillati</taxon>
        <taxon>Actinomycetota</taxon>
        <taxon>Actinomycetes</taxon>
        <taxon>Propionibacteriales</taxon>
        <taxon>Nocardioidaceae</taxon>
        <taxon>Tenggerimyces</taxon>
    </lineage>
</organism>
<dbReference type="Pfam" id="PF00754">
    <property type="entry name" value="F5_F8_type_C"/>
    <property type="match status" value="2"/>
</dbReference>
<evidence type="ECO:0000256" key="1">
    <source>
        <dbReference type="SAM" id="SignalP"/>
    </source>
</evidence>
<accession>A0ABV7YN00</accession>
<feature type="domain" description="F5/8 type C" evidence="2">
    <location>
        <begin position="576"/>
        <end position="715"/>
    </location>
</feature>
<evidence type="ECO:0000313" key="4">
    <source>
        <dbReference type="Proteomes" id="UP001595699"/>
    </source>
</evidence>
<keyword evidence="3" id="KW-0378">Hydrolase</keyword>
<reference evidence="4" key="1">
    <citation type="journal article" date="2019" name="Int. J. Syst. Evol. Microbiol.">
        <title>The Global Catalogue of Microorganisms (GCM) 10K type strain sequencing project: providing services to taxonomists for standard genome sequencing and annotation.</title>
        <authorList>
            <consortium name="The Broad Institute Genomics Platform"/>
            <consortium name="The Broad Institute Genome Sequencing Center for Infectious Disease"/>
            <person name="Wu L."/>
            <person name="Ma J."/>
        </authorList>
    </citation>
    <scope>NUCLEOTIDE SEQUENCE [LARGE SCALE GENOMIC DNA]</scope>
    <source>
        <strain evidence="4">CGMCC 4.7241</strain>
    </source>
</reference>
<feature type="domain" description="F5/8 type C" evidence="2">
    <location>
        <begin position="753"/>
        <end position="862"/>
    </location>
</feature>
<proteinExistence type="predicted"/>
<dbReference type="Proteomes" id="UP001595699">
    <property type="component" value="Unassembled WGS sequence"/>
</dbReference>
<dbReference type="PROSITE" id="PS50022">
    <property type="entry name" value="FA58C_3"/>
    <property type="match status" value="2"/>
</dbReference>
<dbReference type="EMBL" id="JBHRZH010000036">
    <property type="protein sequence ID" value="MFC3765165.1"/>
    <property type="molecule type" value="Genomic_DNA"/>
</dbReference>
<dbReference type="InterPro" id="IPR025150">
    <property type="entry name" value="GH123_cat"/>
</dbReference>
<keyword evidence="4" id="KW-1185">Reference proteome</keyword>